<name>A0A543EL91_9FLAO</name>
<dbReference type="AlphaFoldDB" id="A0A543EL91"/>
<evidence type="ECO:0000313" key="1">
    <source>
        <dbReference type="EMBL" id="TQM22346.1"/>
    </source>
</evidence>
<dbReference type="EMBL" id="VFPD01000001">
    <property type="protein sequence ID" value="TQM22346.1"/>
    <property type="molecule type" value="Genomic_DNA"/>
</dbReference>
<sequence length="52" mass="6081">MVFYTWMSPVIFYKNVNSPFDTNTPDCIMNNRVYFFNSLPLKQAVILLMAAN</sequence>
<evidence type="ECO:0000313" key="2">
    <source>
        <dbReference type="Proteomes" id="UP000316437"/>
    </source>
</evidence>
<keyword evidence="2" id="KW-1185">Reference proteome</keyword>
<comment type="caution">
    <text evidence="1">The sequence shown here is derived from an EMBL/GenBank/DDBJ whole genome shotgun (WGS) entry which is preliminary data.</text>
</comment>
<reference evidence="1 2" key="1">
    <citation type="submission" date="2019-06" db="EMBL/GenBank/DDBJ databases">
        <title>Sorghum-associated microbial communities from plants grown in Nebraska, USA.</title>
        <authorList>
            <person name="Schachtman D."/>
        </authorList>
    </citation>
    <scope>NUCLEOTIDE SEQUENCE [LARGE SCALE GENOMIC DNA]</scope>
    <source>
        <strain evidence="1 2">110</strain>
    </source>
</reference>
<proteinExistence type="predicted"/>
<gene>
    <name evidence="1" type="ORF">FB551_2058</name>
</gene>
<dbReference type="Proteomes" id="UP000316437">
    <property type="component" value="Unassembled WGS sequence"/>
</dbReference>
<protein>
    <submittedName>
        <fullName evidence="1">Uncharacterized protein</fullName>
    </submittedName>
</protein>
<accession>A0A543EL91</accession>
<organism evidence="1 2">
    <name type="scientific">Chryseobacterium aquifrigidense</name>
    <dbReference type="NCBI Taxonomy" id="558021"/>
    <lineage>
        <taxon>Bacteria</taxon>
        <taxon>Pseudomonadati</taxon>
        <taxon>Bacteroidota</taxon>
        <taxon>Flavobacteriia</taxon>
        <taxon>Flavobacteriales</taxon>
        <taxon>Weeksellaceae</taxon>
        <taxon>Chryseobacterium group</taxon>
        <taxon>Chryseobacterium</taxon>
    </lineage>
</organism>